<proteinExistence type="predicted"/>
<gene>
    <name evidence="1" type="ORF">GCM10009118_02680</name>
</gene>
<dbReference type="RefSeq" id="WP_343784317.1">
    <property type="nucleotide sequence ID" value="NZ_BAAAFH010000003.1"/>
</dbReference>
<comment type="caution">
    <text evidence="1">The sequence shown here is derived from an EMBL/GenBank/DDBJ whole genome shotgun (WGS) entry which is preliminary data.</text>
</comment>
<organism evidence="1 2">
    <name type="scientific">Wandonia haliotis</name>
    <dbReference type="NCBI Taxonomy" id="574963"/>
    <lineage>
        <taxon>Bacteria</taxon>
        <taxon>Pseudomonadati</taxon>
        <taxon>Bacteroidota</taxon>
        <taxon>Flavobacteriia</taxon>
        <taxon>Flavobacteriales</taxon>
        <taxon>Crocinitomicaceae</taxon>
        <taxon>Wandonia</taxon>
    </lineage>
</organism>
<dbReference type="Proteomes" id="UP001501126">
    <property type="component" value="Unassembled WGS sequence"/>
</dbReference>
<sequence>MKLNSFSEITDCIQYWKSIRNEPEKVLSYLGQGDAFYFIPQGEKITSNFHVYPGVCPKTETMYMFLIPAEDDKKSSDEALFNAIIQSVVIKTVGGTPEISELDAKKRINNWNTHYKQWVPEQTKTPDGLFLAFNLPSSYMKASCKYVTYFALRVSSEEITGYRADLVTVDHEEEKARFFDTVRPVPPFDSEYPESSFYLLSC</sequence>
<dbReference type="EMBL" id="BAAAFH010000003">
    <property type="protein sequence ID" value="GAA0873860.1"/>
    <property type="molecule type" value="Genomic_DNA"/>
</dbReference>
<reference evidence="1 2" key="1">
    <citation type="journal article" date="2019" name="Int. J. Syst. Evol. Microbiol.">
        <title>The Global Catalogue of Microorganisms (GCM) 10K type strain sequencing project: providing services to taxonomists for standard genome sequencing and annotation.</title>
        <authorList>
            <consortium name="The Broad Institute Genomics Platform"/>
            <consortium name="The Broad Institute Genome Sequencing Center for Infectious Disease"/>
            <person name="Wu L."/>
            <person name="Ma J."/>
        </authorList>
    </citation>
    <scope>NUCLEOTIDE SEQUENCE [LARGE SCALE GENOMIC DNA]</scope>
    <source>
        <strain evidence="1 2">JCM 16083</strain>
    </source>
</reference>
<name>A0ABN1MLR8_9FLAO</name>
<evidence type="ECO:0000313" key="1">
    <source>
        <dbReference type="EMBL" id="GAA0873860.1"/>
    </source>
</evidence>
<evidence type="ECO:0000313" key="2">
    <source>
        <dbReference type="Proteomes" id="UP001501126"/>
    </source>
</evidence>
<protein>
    <submittedName>
        <fullName evidence="1">Uncharacterized protein</fullName>
    </submittedName>
</protein>
<accession>A0ABN1MLR8</accession>
<keyword evidence="2" id="KW-1185">Reference proteome</keyword>